<keyword evidence="2" id="KW-0687">Ribonucleoprotein</keyword>
<sequence>MSSTSTAKPGPNPWRLRLLTSSEALPLAAEIWTCYDQVFGDFGDYATWRSDLFARHAGRDGFRLAAATDDDQMIGFAWGYLGRRGQYWSDLVYEALPHDVASKWVGNHFEFVELAVLPAYRGNGLGRALHDLLLDGVRRPCLLSTSDEPDDPAVHLYTRSGWKSLGTLRPGVQVMGHDRT</sequence>
<dbReference type="SUPFAM" id="SSF55729">
    <property type="entry name" value="Acyl-CoA N-acyltransferases (Nat)"/>
    <property type="match status" value="1"/>
</dbReference>
<comment type="caution">
    <text evidence="2">The sequence shown here is derived from an EMBL/GenBank/DDBJ whole genome shotgun (WGS) entry which is preliminary data.</text>
</comment>
<evidence type="ECO:0000313" key="2">
    <source>
        <dbReference type="EMBL" id="NYH90496.1"/>
    </source>
</evidence>
<dbReference type="Gene3D" id="3.40.630.30">
    <property type="match status" value="1"/>
</dbReference>
<evidence type="ECO:0000313" key="3">
    <source>
        <dbReference type="Proteomes" id="UP000579605"/>
    </source>
</evidence>
<reference evidence="2 3" key="1">
    <citation type="submission" date="2020-07" db="EMBL/GenBank/DDBJ databases">
        <title>Sequencing the genomes of 1000 actinobacteria strains.</title>
        <authorList>
            <person name="Klenk H.-P."/>
        </authorList>
    </citation>
    <scope>NUCLEOTIDE SEQUENCE [LARGE SCALE GENOMIC DNA]</scope>
    <source>
        <strain evidence="2 3">DSM 18448</strain>
    </source>
</reference>
<keyword evidence="3" id="KW-1185">Reference proteome</keyword>
<dbReference type="Proteomes" id="UP000579605">
    <property type="component" value="Unassembled WGS sequence"/>
</dbReference>
<proteinExistence type="predicted"/>
<dbReference type="GO" id="GO:0016747">
    <property type="term" value="F:acyltransferase activity, transferring groups other than amino-acyl groups"/>
    <property type="evidence" value="ECO:0007669"/>
    <property type="project" value="InterPro"/>
</dbReference>
<dbReference type="RefSeq" id="WP_179788037.1">
    <property type="nucleotide sequence ID" value="NZ_BAAARR010000016.1"/>
</dbReference>
<gene>
    <name evidence="2" type="ORF">F4554_003134</name>
</gene>
<dbReference type="PROSITE" id="PS51186">
    <property type="entry name" value="GNAT"/>
    <property type="match status" value="1"/>
</dbReference>
<dbReference type="GO" id="GO:0005840">
    <property type="term" value="C:ribosome"/>
    <property type="evidence" value="ECO:0007669"/>
    <property type="project" value="UniProtKB-KW"/>
</dbReference>
<protein>
    <submittedName>
        <fullName evidence="2">Ribosomal protein S18 acetylase RimI-like enzyme</fullName>
    </submittedName>
</protein>
<dbReference type="Pfam" id="PF00583">
    <property type="entry name" value="Acetyltransf_1"/>
    <property type="match status" value="1"/>
</dbReference>
<dbReference type="InterPro" id="IPR016181">
    <property type="entry name" value="Acyl_CoA_acyltransferase"/>
</dbReference>
<organism evidence="2 3">
    <name type="scientific">Actinopolymorpha rutila</name>
    <dbReference type="NCBI Taxonomy" id="446787"/>
    <lineage>
        <taxon>Bacteria</taxon>
        <taxon>Bacillati</taxon>
        <taxon>Actinomycetota</taxon>
        <taxon>Actinomycetes</taxon>
        <taxon>Propionibacteriales</taxon>
        <taxon>Actinopolymorphaceae</taxon>
        <taxon>Actinopolymorpha</taxon>
    </lineage>
</organism>
<dbReference type="InterPro" id="IPR000182">
    <property type="entry name" value="GNAT_dom"/>
</dbReference>
<dbReference type="CDD" id="cd04301">
    <property type="entry name" value="NAT_SF"/>
    <property type="match status" value="1"/>
</dbReference>
<keyword evidence="2" id="KW-0689">Ribosomal protein</keyword>
<name>A0A852ZPQ0_9ACTN</name>
<evidence type="ECO:0000259" key="1">
    <source>
        <dbReference type="PROSITE" id="PS51186"/>
    </source>
</evidence>
<accession>A0A852ZPQ0</accession>
<dbReference type="EMBL" id="JACBZH010000001">
    <property type="protein sequence ID" value="NYH90496.1"/>
    <property type="molecule type" value="Genomic_DNA"/>
</dbReference>
<feature type="domain" description="N-acetyltransferase" evidence="1">
    <location>
        <begin position="16"/>
        <end position="180"/>
    </location>
</feature>
<dbReference type="AlphaFoldDB" id="A0A852ZPQ0"/>